<dbReference type="InterPro" id="IPR013783">
    <property type="entry name" value="Ig-like_fold"/>
</dbReference>
<evidence type="ECO:0000313" key="2">
    <source>
        <dbReference type="EMBL" id="CAB3370259.1"/>
    </source>
</evidence>
<dbReference type="SUPFAM" id="SSF48726">
    <property type="entry name" value="Immunoglobulin"/>
    <property type="match status" value="2"/>
</dbReference>
<evidence type="ECO:0000259" key="1">
    <source>
        <dbReference type="PROSITE" id="PS50835"/>
    </source>
</evidence>
<sequence>MLLDLCARVEPRESQIFRLLRVEARSEVTMKPRVSGRRAAALLLILFPPVLCAMALEKGRREAPHRQSEWQNLWYSNFEEFQRMNEPTFDNNTISNVTVQLGGSAFLHCRVRNLGERTVSGEISWVRRRDWHILTSGMFTYTNDERFQVLHAEGSDDWTLQIKYVQKRDNGTYECQVSTGTGIMSHFVNLHIVVPEAFILGNGEHHVDIGSTISLVCIIEKSPSPPQYVFWYHNDRMINYDTARGGISVETEPGPKTHSRLIIRDAHDTDSGNYTCSASNTEPASIYVFVSEVSGDKLPALLRRKTNSGASTADLAMTALSLMWLLSFPSLALAAR</sequence>
<feature type="domain" description="Ig-like" evidence="1">
    <location>
        <begin position="195"/>
        <end position="287"/>
    </location>
</feature>
<keyword evidence="3" id="KW-1185">Reference proteome</keyword>
<dbReference type="GO" id="GO:0050808">
    <property type="term" value="P:synapse organization"/>
    <property type="evidence" value="ECO:0007669"/>
    <property type="project" value="TreeGrafter"/>
</dbReference>
<dbReference type="InterPro" id="IPR036179">
    <property type="entry name" value="Ig-like_dom_sf"/>
</dbReference>
<dbReference type="InterPro" id="IPR013106">
    <property type="entry name" value="Ig_V-set"/>
</dbReference>
<dbReference type="InterPro" id="IPR037448">
    <property type="entry name" value="Zig-8"/>
</dbReference>
<protein>
    <recommendedName>
        <fullName evidence="1">Ig-like domain-containing protein</fullName>
    </recommendedName>
</protein>
<dbReference type="OrthoDB" id="10031887at2759"/>
<comment type="caution">
    <text evidence="2">The sequence shown here is derived from an EMBL/GenBank/DDBJ whole genome shotgun (WGS) entry which is preliminary data.</text>
</comment>
<feature type="domain" description="Ig-like" evidence="1">
    <location>
        <begin position="87"/>
        <end position="191"/>
    </location>
</feature>
<evidence type="ECO:0000313" key="3">
    <source>
        <dbReference type="Proteomes" id="UP000494165"/>
    </source>
</evidence>
<dbReference type="Pfam" id="PF07686">
    <property type="entry name" value="V-set"/>
    <property type="match status" value="1"/>
</dbReference>
<dbReference type="PANTHER" id="PTHR23279:SF45">
    <property type="entry name" value="DEFECTIVE PROBOSCIS EXTENSION RESPONSE 12, ISOFORM C"/>
    <property type="match status" value="1"/>
</dbReference>
<organism evidence="2 3">
    <name type="scientific">Cloeon dipterum</name>
    <dbReference type="NCBI Taxonomy" id="197152"/>
    <lineage>
        <taxon>Eukaryota</taxon>
        <taxon>Metazoa</taxon>
        <taxon>Ecdysozoa</taxon>
        <taxon>Arthropoda</taxon>
        <taxon>Hexapoda</taxon>
        <taxon>Insecta</taxon>
        <taxon>Pterygota</taxon>
        <taxon>Palaeoptera</taxon>
        <taxon>Ephemeroptera</taxon>
        <taxon>Pisciforma</taxon>
        <taxon>Baetidae</taxon>
        <taxon>Cloeon</taxon>
    </lineage>
</organism>
<dbReference type="PROSITE" id="PS50835">
    <property type="entry name" value="IG_LIKE"/>
    <property type="match status" value="2"/>
</dbReference>
<dbReference type="FunFam" id="2.60.40.10:FF:001061">
    <property type="entry name" value="Uncharacterized protein, isoform C"/>
    <property type="match status" value="1"/>
</dbReference>
<dbReference type="InterPro" id="IPR007110">
    <property type="entry name" value="Ig-like_dom"/>
</dbReference>
<dbReference type="CDD" id="cd00099">
    <property type="entry name" value="IgV"/>
    <property type="match status" value="1"/>
</dbReference>
<accession>A0A8S1CIV3</accession>
<dbReference type="SMART" id="SM00409">
    <property type="entry name" value="IG"/>
    <property type="match status" value="2"/>
</dbReference>
<dbReference type="InterPro" id="IPR003599">
    <property type="entry name" value="Ig_sub"/>
</dbReference>
<dbReference type="Gene3D" id="2.60.40.10">
    <property type="entry name" value="Immunoglobulins"/>
    <property type="match status" value="2"/>
</dbReference>
<dbReference type="CDD" id="cd00096">
    <property type="entry name" value="Ig"/>
    <property type="match status" value="1"/>
</dbReference>
<proteinExistence type="predicted"/>
<dbReference type="PANTHER" id="PTHR23279">
    <property type="entry name" value="DEFECTIVE PROBOSCIS EXTENSION RESPONSE DPR -RELATED"/>
    <property type="match status" value="1"/>
</dbReference>
<dbReference type="EMBL" id="CADEPI010000051">
    <property type="protein sequence ID" value="CAB3370259.1"/>
    <property type="molecule type" value="Genomic_DNA"/>
</dbReference>
<reference evidence="2 3" key="1">
    <citation type="submission" date="2020-04" db="EMBL/GenBank/DDBJ databases">
        <authorList>
            <person name="Alioto T."/>
            <person name="Alioto T."/>
            <person name="Gomez Garrido J."/>
        </authorList>
    </citation>
    <scope>NUCLEOTIDE SEQUENCE [LARGE SCALE GENOMIC DNA]</scope>
</reference>
<name>A0A8S1CIV3_9INSE</name>
<dbReference type="GO" id="GO:0032589">
    <property type="term" value="C:neuron projection membrane"/>
    <property type="evidence" value="ECO:0007669"/>
    <property type="project" value="TreeGrafter"/>
</dbReference>
<dbReference type="Pfam" id="PF13927">
    <property type="entry name" value="Ig_3"/>
    <property type="match status" value="1"/>
</dbReference>
<dbReference type="InterPro" id="IPR003598">
    <property type="entry name" value="Ig_sub2"/>
</dbReference>
<dbReference type="AlphaFoldDB" id="A0A8S1CIV3"/>
<dbReference type="Proteomes" id="UP000494165">
    <property type="component" value="Unassembled WGS sequence"/>
</dbReference>
<gene>
    <name evidence="2" type="ORF">CLODIP_2_CD00262</name>
</gene>
<dbReference type="SMART" id="SM00408">
    <property type="entry name" value="IGc2"/>
    <property type="match status" value="2"/>
</dbReference>
<dbReference type="FunFam" id="2.60.40.10:FF:001291">
    <property type="entry name" value="Uncharacterized protein, isoform B"/>
    <property type="match status" value="1"/>
</dbReference>